<dbReference type="GO" id="GO:0005634">
    <property type="term" value="C:nucleus"/>
    <property type="evidence" value="ECO:0007669"/>
    <property type="project" value="TreeGrafter"/>
</dbReference>
<dbReference type="Pfam" id="PF08279">
    <property type="entry name" value="HTH_11"/>
    <property type="match status" value="1"/>
</dbReference>
<dbReference type="GO" id="GO:0015074">
    <property type="term" value="P:DNA integration"/>
    <property type="evidence" value="ECO:0007669"/>
    <property type="project" value="TreeGrafter"/>
</dbReference>
<dbReference type="GO" id="GO:0044774">
    <property type="term" value="P:mitotic DNA integrity checkpoint signaling"/>
    <property type="evidence" value="ECO:0007669"/>
    <property type="project" value="TreeGrafter"/>
</dbReference>
<dbReference type="PANTHER" id="PTHR46060">
    <property type="entry name" value="MARINER MOS1 TRANSPOSASE-LIKE PROTEIN"/>
    <property type="match status" value="1"/>
</dbReference>
<dbReference type="EMBL" id="GIIL01004467">
    <property type="protein sequence ID" value="NOV48193.1"/>
    <property type="molecule type" value="Transcribed_RNA"/>
</dbReference>
<name>A0A6M2DPW4_XENCH</name>
<evidence type="ECO:0000313" key="3">
    <source>
        <dbReference type="EMBL" id="NOV48193.1"/>
    </source>
</evidence>
<organism evidence="3">
    <name type="scientific">Xenopsylla cheopis</name>
    <name type="common">Oriental rat flea</name>
    <name type="synonym">Pulex cheopis</name>
    <dbReference type="NCBI Taxonomy" id="163159"/>
    <lineage>
        <taxon>Eukaryota</taxon>
        <taxon>Metazoa</taxon>
        <taxon>Ecdysozoa</taxon>
        <taxon>Arthropoda</taxon>
        <taxon>Hexapoda</taxon>
        <taxon>Insecta</taxon>
        <taxon>Pterygota</taxon>
        <taxon>Neoptera</taxon>
        <taxon>Endopterygota</taxon>
        <taxon>Siphonaptera</taxon>
        <taxon>Pulicidae</taxon>
        <taxon>Xenopsyllinae</taxon>
        <taxon>Xenopsylla</taxon>
    </lineage>
</organism>
<dbReference type="GO" id="GO:0044547">
    <property type="term" value="F:DNA topoisomerase binding"/>
    <property type="evidence" value="ECO:0007669"/>
    <property type="project" value="TreeGrafter"/>
</dbReference>
<dbReference type="GO" id="GO:0000014">
    <property type="term" value="F:single-stranded DNA endodeoxyribonuclease activity"/>
    <property type="evidence" value="ECO:0007669"/>
    <property type="project" value="TreeGrafter"/>
</dbReference>
<dbReference type="PANTHER" id="PTHR46060:SF2">
    <property type="entry name" value="HISTONE-LYSINE N-METHYLTRANSFERASE SETMAR"/>
    <property type="match status" value="1"/>
</dbReference>
<dbReference type="GO" id="GO:0035861">
    <property type="term" value="C:site of double-strand break"/>
    <property type="evidence" value="ECO:0007669"/>
    <property type="project" value="TreeGrafter"/>
</dbReference>
<feature type="domain" description="Mos1 transposase HTH" evidence="2">
    <location>
        <begin position="7"/>
        <end position="54"/>
    </location>
</feature>
<dbReference type="GO" id="GO:0006303">
    <property type="term" value="P:double-strand break repair via nonhomologous end joining"/>
    <property type="evidence" value="ECO:0007669"/>
    <property type="project" value="TreeGrafter"/>
</dbReference>
<dbReference type="GO" id="GO:0000729">
    <property type="term" value="P:DNA double-strand break processing"/>
    <property type="evidence" value="ECO:0007669"/>
    <property type="project" value="TreeGrafter"/>
</dbReference>
<dbReference type="GO" id="GO:0003697">
    <property type="term" value="F:single-stranded DNA binding"/>
    <property type="evidence" value="ECO:0007669"/>
    <property type="project" value="TreeGrafter"/>
</dbReference>
<protein>
    <submittedName>
        <fullName evidence="3">Putative histone-lysine n-methyltransferase setmar-like protein</fullName>
    </submittedName>
</protein>
<dbReference type="AlphaFoldDB" id="A0A6M2DPW4"/>
<dbReference type="GO" id="GO:0003690">
    <property type="term" value="F:double-stranded DNA binding"/>
    <property type="evidence" value="ECO:0007669"/>
    <property type="project" value="TreeGrafter"/>
</dbReference>
<dbReference type="GO" id="GO:0000793">
    <property type="term" value="C:condensed chromosome"/>
    <property type="evidence" value="ECO:0007669"/>
    <property type="project" value="TreeGrafter"/>
</dbReference>
<feature type="domain" description="Helix-turn-helix type 11" evidence="1">
    <location>
        <begin position="73"/>
        <end position="106"/>
    </location>
</feature>
<keyword evidence="3" id="KW-0808">Transferase</keyword>
<evidence type="ECO:0000259" key="2">
    <source>
        <dbReference type="Pfam" id="PF17906"/>
    </source>
</evidence>
<reference evidence="3" key="1">
    <citation type="submission" date="2020-03" db="EMBL/GenBank/DDBJ databases">
        <title>Transcriptomic Profiling of the Digestive Tract of the Rat Flea, Xenopsylla cheopis, Following Blood Feeding and Infection with Yersinia pestis.</title>
        <authorList>
            <person name="Bland D.M."/>
            <person name="Martens C.A."/>
            <person name="Virtaneva K."/>
            <person name="Kanakabandi K."/>
            <person name="Long D."/>
            <person name="Rosenke R."/>
            <person name="Saturday G.A."/>
            <person name="Hoyt F.H."/>
            <person name="Bruno D.P."/>
            <person name="Ribeiro J.M.C."/>
            <person name="Hinnebusch J."/>
        </authorList>
    </citation>
    <scope>NUCLEOTIDE SEQUENCE</scope>
</reference>
<dbReference type="Gene3D" id="1.10.10.10">
    <property type="entry name" value="Winged helix-like DNA-binding domain superfamily/Winged helix DNA-binding domain"/>
    <property type="match status" value="1"/>
</dbReference>
<dbReference type="Gene3D" id="3.30.420.10">
    <property type="entry name" value="Ribonuclease H-like superfamily/Ribonuclease H"/>
    <property type="match status" value="1"/>
</dbReference>
<keyword evidence="3" id="KW-0489">Methyltransferase</keyword>
<dbReference type="InterPro" id="IPR036397">
    <property type="entry name" value="RNaseH_sf"/>
</dbReference>
<dbReference type="InterPro" id="IPR036388">
    <property type="entry name" value="WH-like_DNA-bd_sf"/>
</dbReference>
<dbReference type="Pfam" id="PF01359">
    <property type="entry name" value="Transposase_1"/>
    <property type="match status" value="1"/>
</dbReference>
<dbReference type="InterPro" id="IPR013196">
    <property type="entry name" value="HTH_11"/>
</dbReference>
<dbReference type="GO" id="GO:0031297">
    <property type="term" value="P:replication fork processing"/>
    <property type="evidence" value="ECO:0007669"/>
    <property type="project" value="TreeGrafter"/>
</dbReference>
<evidence type="ECO:0000259" key="1">
    <source>
        <dbReference type="Pfam" id="PF08279"/>
    </source>
</evidence>
<proteinExistence type="predicted"/>
<dbReference type="GO" id="GO:0046975">
    <property type="term" value="F:histone H3K36 methyltransferase activity"/>
    <property type="evidence" value="ECO:0007669"/>
    <property type="project" value="TreeGrafter"/>
</dbReference>
<dbReference type="GO" id="GO:0032259">
    <property type="term" value="P:methylation"/>
    <property type="evidence" value="ECO:0007669"/>
    <property type="project" value="UniProtKB-KW"/>
</dbReference>
<dbReference type="InterPro" id="IPR041426">
    <property type="entry name" value="Mos1_HTH"/>
</dbReference>
<dbReference type="GO" id="GO:0042800">
    <property type="term" value="F:histone H3K4 methyltransferase activity"/>
    <property type="evidence" value="ECO:0007669"/>
    <property type="project" value="TreeGrafter"/>
</dbReference>
<dbReference type="InterPro" id="IPR052709">
    <property type="entry name" value="Transposase-MT_Hybrid"/>
</dbReference>
<dbReference type="Gene3D" id="1.10.10.1450">
    <property type="match status" value="1"/>
</dbReference>
<sequence length="343" mass="40060">MSEISEEIRYVMLFYYKKGKNAAKTCRKIYAVYGQNAVSERRTQEWFTRFRSENFNVKNATRSGRPVTEKVDEILQLVEQDRHASCQEIAEALNINHMTVWNHLKKAGYSKKLDVWVPHELTQRRNLIDRITISETLLKRNKIKPFLKRLITGDEKWIKYENIKRKKSWSKAGDPPQTTSKPGLTANKVLLSVWWDWKGIVYYEPLQPGETVNSDLYCSQHDRLNEPIKKDQPEFANRKGVVFHNDNARPHTSLMTRQKLTVLGWEVSMHPPYSPDLAPSDYHLFRSLQNALDGKKLADRGAAENHLAKFFAHKPQKFYTDGIMKLPEKWQKVIDNNGQYVLA</sequence>
<dbReference type="InterPro" id="IPR001888">
    <property type="entry name" value="Transposase_1"/>
</dbReference>
<accession>A0A6M2DPW4</accession>
<dbReference type="Pfam" id="PF17906">
    <property type="entry name" value="HTH_48"/>
    <property type="match status" value="1"/>
</dbReference>